<evidence type="ECO:0000256" key="1">
    <source>
        <dbReference type="SAM" id="MobiDB-lite"/>
    </source>
</evidence>
<organism evidence="2 3">
    <name type="scientific">Diacronema lutheri</name>
    <name type="common">Unicellular marine alga</name>
    <name type="synonym">Monochrysis lutheri</name>
    <dbReference type="NCBI Taxonomy" id="2081491"/>
    <lineage>
        <taxon>Eukaryota</taxon>
        <taxon>Haptista</taxon>
        <taxon>Haptophyta</taxon>
        <taxon>Pavlovophyceae</taxon>
        <taxon>Pavlovales</taxon>
        <taxon>Pavlovaceae</taxon>
        <taxon>Diacronema</taxon>
    </lineage>
</organism>
<protein>
    <submittedName>
        <fullName evidence="2">Uncharacterized protein</fullName>
    </submittedName>
</protein>
<feature type="region of interest" description="Disordered" evidence="1">
    <location>
        <begin position="106"/>
        <end position="138"/>
    </location>
</feature>
<dbReference type="Proteomes" id="UP000751190">
    <property type="component" value="Unassembled WGS sequence"/>
</dbReference>
<proteinExistence type="predicted"/>
<name>A0A8J6C6U1_DIALT</name>
<sequence length="138" mass="14456">MRELLHSPPLSNALLADISDEANRLSRCHLCGQLIAASAELFMLDDLAFCCASHRAAAAAGGTLTHNWQRMGKGAGSPMQSRLPTTGVGLAASHRSWFSLEDLADASNSSGASSAASSPPDNSRQRRGSAPGRPPRVF</sequence>
<evidence type="ECO:0000313" key="3">
    <source>
        <dbReference type="Proteomes" id="UP000751190"/>
    </source>
</evidence>
<reference evidence="2" key="1">
    <citation type="submission" date="2021-05" db="EMBL/GenBank/DDBJ databases">
        <title>The genome of the haptophyte Pavlova lutheri (Diacronema luteri, Pavlovales) - a model for lipid biosynthesis in eukaryotic algae.</title>
        <authorList>
            <person name="Hulatt C.J."/>
            <person name="Posewitz M.C."/>
        </authorList>
    </citation>
    <scope>NUCLEOTIDE SEQUENCE</scope>
    <source>
        <strain evidence="2">NIVA-4/92</strain>
    </source>
</reference>
<comment type="caution">
    <text evidence="2">The sequence shown here is derived from an EMBL/GenBank/DDBJ whole genome shotgun (WGS) entry which is preliminary data.</text>
</comment>
<gene>
    <name evidence="2" type="ORF">KFE25_011892</name>
</gene>
<dbReference type="EMBL" id="JAGTXO010000033">
    <property type="protein sequence ID" value="KAG8460401.1"/>
    <property type="molecule type" value="Genomic_DNA"/>
</dbReference>
<accession>A0A8J6C6U1</accession>
<dbReference type="AlphaFoldDB" id="A0A8J6C6U1"/>
<keyword evidence="3" id="KW-1185">Reference proteome</keyword>
<evidence type="ECO:0000313" key="2">
    <source>
        <dbReference type="EMBL" id="KAG8460401.1"/>
    </source>
</evidence>
<feature type="compositionally biased region" description="Low complexity" evidence="1">
    <location>
        <begin position="106"/>
        <end position="122"/>
    </location>
</feature>